<proteinExistence type="predicted"/>
<accession>A0ABD6DA00</accession>
<evidence type="ECO:0000259" key="2">
    <source>
        <dbReference type="SMART" id="SM00507"/>
    </source>
</evidence>
<keyword evidence="3" id="KW-0540">Nuclease</keyword>
<evidence type="ECO:0000313" key="4">
    <source>
        <dbReference type="Proteomes" id="UP001597052"/>
    </source>
</evidence>
<dbReference type="Proteomes" id="UP001597052">
    <property type="component" value="Unassembled WGS sequence"/>
</dbReference>
<organism evidence="3 4">
    <name type="scientific">Halohasta litorea</name>
    <dbReference type="NCBI Taxonomy" id="869891"/>
    <lineage>
        <taxon>Archaea</taxon>
        <taxon>Methanobacteriati</taxon>
        <taxon>Methanobacteriota</taxon>
        <taxon>Stenosarchaea group</taxon>
        <taxon>Halobacteria</taxon>
        <taxon>Halobacteriales</taxon>
        <taxon>Haloferacaceae</taxon>
        <taxon>Halohasta</taxon>
    </lineage>
</organism>
<feature type="region of interest" description="Disordered" evidence="1">
    <location>
        <begin position="1"/>
        <end position="31"/>
    </location>
</feature>
<reference evidence="3 4" key="1">
    <citation type="journal article" date="2019" name="Int. J. Syst. Evol. Microbiol.">
        <title>The Global Catalogue of Microorganisms (GCM) 10K type strain sequencing project: providing services to taxonomists for standard genome sequencing and annotation.</title>
        <authorList>
            <consortium name="The Broad Institute Genomics Platform"/>
            <consortium name="The Broad Institute Genome Sequencing Center for Infectious Disease"/>
            <person name="Wu L."/>
            <person name="Ma J."/>
        </authorList>
    </citation>
    <scope>NUCLEOTIDE SEQUENCE [LARGE SCALE GENOMIC DNA]</scope>
    <source>
        <strain evidence="3 4">CGMCC 1.10593</strain>
    </source>
</reference>
<feature type="compositionally biased region" description="Acidic residues" evidence="1">
    <location>
        <begin position="1"/>
        <end position="11"/>
    </location>
</feature>
<comment type="caution">
    <text evidence="3">The sequence shown here is derived from an EMBL/GenBank/DDBJ whole genome shotgun (WGS) entry which is preliminary data.</text>
</comment>
<dbReference type="GO" id="GO:0004519">
    <property type="term" value="F:endonuclease activity"/>
    <property type="evidence" value="ECO:0007669"/>
    <property type="project" value="UniProtKB-KW"/>
</dbReference>
<dbReference type="RefSeq" id="WP_256395842.1">
    <property type="nucleotide sequence ID" value="NZ_JANHDJ010000002.1"/>
</dbReference>
<evidence type="ECO:0000313" key="3">
    <source>
        <dbReference type="EMBL" id="MFD1641776.1"/>
    </source>
</evidence>
<feature type="compositionally biased region" description="Basic and acidic residues" evidence="1">
    <location>
        <begin position="291"/>
        <end position="305"/>
    </location>
</feature>
<dbReference type="Pfam" id="PF01844">
    <property type="entry name" value="HNH"/>
    <property type="match status" value="1"/>
</dbReference>
<evidence type="ECO:0000256" key="1">
    <source>
        <dbReference type="SAM" id="MobiDB-lite"/>
    </source>
</evidence>
<dbReference type="CDD" id="cd00085">
    <property type="entry name" value="HNHc"/>
    <property type="match status" value="1"/>
</dbReference>
<gene>
    <name evidence="3" type="ORF">ACFSBW_07800</name>
</gene>
<dbReference type="InterPro" id="IPR003615">
    <property type="entry name" value="HNH_nuc"/>
</dbReference>
<feature type="domain" description="HNH nuclease" evidence="2">
    <location>
        <begin position="25"/>
        <end position="83"/>
    </location>
</feature>
<name>A0ABD6DA00_9EURY</name>
<feature type="compositionally biased region" description="Basic and acidic residues" evidence="1">
    <location>
        <begin position="13"/>
        <end position="31"/>
    </location>
</feature>
<dbReference type="Gene3D" id="1.10.30.50">
    <property type="match status" value="1"/>
</dbReference>
<sequence length="338" mass="37356">MSTESEPESESEGNGRGDDGQIPAETRERVKDRDGFRCQLCSEAGPQAGGLAVLHVHHKSSDPDDCEYHDPENLITLCWQCHSWFHNRPKSDEVPVALSVDAEDELLPHDFEILQVLAAGGPLSTSAVAKQLSTEHSTSAVRDRLCVLMGLDTVVDSQNKQVIDQDAQTDEWGLCEEISQSKRGRIPEDRTTLIQRVEDERVRRALARGQSRDDVADTFDMTPRTTWYKQRRAQAYAFPLDAFTQHGRPPASTEDPVDTGDSGTDNSVAEPSEDAEPDEVWPSNTENADEITTKIEDECNDKNENVNRSNGDASDVEDSVQANLQQAIAALESVKKAL</sequence>
<dbReference type="EMBL" id="JBHUDM010000002">
    <property type="protein sequence ID" value="MFD1641776.1"/>
    <property type="molecule type" value="Genomic_DNA"/>
</dbReference>
<feature type="region of interest" description="Disordered" evidence="1">
    <location>
        <begin position="242"/>
        <end position="318"/>
    </location>
</feature>
<dbReference type="AlphaFoldDB" id="A0ABD6DA00"/>
<keyword evidence="4" id="KW-1185">Reference proteome</keyword>
<protein>
    <submittedName>
        <fullName evidence="3">HNH endonuclease</fullName>
    </submittedName>
</protein>
<dbReference type="InterPro" id="IPR002711">
    <property type="entry name" value="HNH"/>
</dbReference>
<keyword evidence="3" id="KW-0255">Endonuclease</keyword>
<keyword evidence="3" id="KW-0378">Hydrolase</keyword>
<dbReference type="SMART" id="SM00507">
    <property type="entry name" value="HNHc"/>
    <property type="match status" value="1"/>
</dbReference>